<dbReference type="SUPFAM" id="SSF141729">
    <property type="entry name" value="FimD N-terminal domain-like"/>
    <property type="match status" value="1"/>
</dbReference>
<reference evidence="14 15" key="1">
    <citation type="submission" date="2023-09" db="EMBL/GenBank/DDBJ databases">
        <title>Genomic Revisitation and Reclassification of the Genus Providencia.</title>
        <authorList>
            <person name="Dong X."/>
        </authorList>
    </citation>
    <scope>NUCLEOTIDE SEQUENCE [LARGE SCALE GENOMIC DNA]</scope>
    <source>
        <strain evidence="14 15">D4759</strain>
    </source>
</reference>
<dbReference type="PROSITE" id="PS01151">
    <property type="entry name" value="FIMBRIAL_USHER"/>
    <property type="match status" value="1"/>
</dbReference>
<evidence type="ECO:0000256" key="8">
    <source>
        <dbReference type="ARBA" id="ARBA00023136"/>
    </source>
</evidence>
<evidence type="ECO:0000256" key="9">
    <source>
        <dbReference type="ARBA" id="ARBA00023237"/>
    </source>
</evidence>
<evidence type="ECO:0000256" key="3">
    <source>
        <dbReference type="ARBA" id="ARBA00022448"/>
    </source>
</evidence>
<dbReference type="Gene3D" id="2.60.40.2070">
    <property type="match status" value="1"/>
</dbReference>
<dbReference type="InterPro" id="IPR018030">
    <property type="entry name" value="Fimbrial_membr_usher_CS"/>
</dbReference>
<dbReference type="Pfam" id="PF00577">
    <property type="entry name" value="Usher"/>
    <property type="match status" value="1"/>
</dbReference>
<feature type="chain" id="PRO_5046566875" evidence="11">
    <location>
        <begin position="25"/>
        <end position="845"/>
    </location>
</feature>
<dbReference type="InterPro" id="IPR025949">
    <property type="entry name" value="PapC-like_C"/>
</dbReference>
<dbReference type="InterPro" id="IPR042186">
    <property type="entry name" value="FimD_plug_dom"/>
</dbReference>
<dbReference type="Pfam" id="PF13953">
    <property type="entry name" value="PapC_C"/>
    <property type="match status" value="1"/>
</dbReference>
<keyword evidence="3 10" id="KW-0813">Transport</keyword>
<keyword evidence="4" id="KW-1134">Transmembrane beta strand</keyword>
<keyword evidence="6 10" id="KW-0812">Transmembrane</keyword>
<evidence type="ECO:0000256" key="4">
    <source>
        <dbReference type="ARBA" id="ARBA00022452"/>
    </source>
</evidence>
<dbReference type="InterPro" id="IPR000015">
    <property type="entry name" value="Fimb_usher"/>
</dbReference>
<proteinExistence type="inferred from homology"/>
<dbReference type="InterPro" id="IPR043142">
    <property type="entry name" value="PapC-like_C_sf"/>
</dbReference>
<comment type="similarity">
    <text evidence="2 10">Belongs to the fimbrial export usher family.</text>
</comment>
<dbReference type="Proteomes" id="UP001302443">
    <property type="component" value="Chromosome"/>
</dbReference>
<dbReference type="InterPro" id="IPR025885">
    <property type="entry name" value="PapC_N"/>
</dbReference>
<keyword evidence="5 10" id="KW-1029">Fimbrium biogenesis</keyword>
<evidence type="ECO:0000256" key="10">
    <source>
        <dbReference type="RuleBase" id="RU003884"/>
    </source>
</evidence>
<evidence type="ECO:0000259" key="12">
    <source>
        <dbReference type="Pfam" id="PF13953"/>
    </source>
</evidence>
<evidence type="ECO:0000256" key="2">
    <source>
        <dbReference type="ARBA" id="ARBA00008064"/>
    </source>
</evidence>
<dbReference type="Gene3D" id="2.60.40.2610">
    <property type="entry name" value="Outer membrane usher protein FimD, plug domain"/>
    <property type="match status" value="1"/>
</dbReference>
<evidence type="ECO:0000256" key="11">
    <source>
        <dbReference type="SAM" id="SignalP"/>
    </source>
</evidence>
<evidence type="ECO:0000259" key="13">
    <source>
        <dbReference type="Pfam" id="PF13954"/>
    </source>
</evidence>
<protein>
    <submittedName>
        <fullName evidence="14">Fimbria/pilus outer membrane usher protein</fullName>
    </submittedName>
</protein>
<dbReference type="PANTHER" id="PTHR30451">
    <property type="entry name" value="OUTER MEMBRANE USHER PROTEIN"/>
    <property type="match status" value="1"/>
</dbReference>
<organism evidence="14 15">
    <name type="scientific">Providencia zhijiangensis</name>
    <dbReference type="NCBI Taxonomy" id="3053982"/>
    <lineage>
        <taxon>Bacteria</taxon>
        <taxon>Pseudomonadati</taxon>
        <taxon>Pseudomonadota</taxon>
        <taxon>Gammaproteobacteria</taxon>
        <taxon>Enterobacterales</taxon>
        <taxon>Morganellaceae</taxon>
        <taxon>Providencia</taxon>
    </lineage>
</organism>
<comment type="subcellular location">
    <subcellularLocation>
        <location evidence="1 10">Cell outer membrane</location>
        <topology evidence="1 10">Multi-pass membrane protein</topology>
    </subcellularLocation>
</comment>
<dbReference type="InterPro" id="IPR037224">
    <property type="entry name" value="PapC_N_sf"/>
</dbReference>
<dbReference type="PANTHER" id="PTHR30451:SF21">
    <property type="entry name" value="FIMBRIAL USHER DOMAIN-CONTAINING PROTEIN YDET-RELATED"/>
    <property type="match status" value="1"/>
</dbReference>
<keyword evidence="8 10" id="KW-0472">Membrane</keyword>
<sequence>MKKLLMKIHILILLYLCSMSFSYAEDKFNKENIEPHDDDSYFEPDFLEGPNKNKIDLSKFDNNQQLEGDYFVYIYLNNDLVTAQKIIFKKDTQGNLTPCFSIKNLNSFGIRTKLFPALQQESNTCIQITAIPDAKSDFNFRTQRLYLSIPQIAMEKIPRGSVNLANIDNGINAMFLNYSYSGSKNYSRKHQGNTEANYANLRPGINWGAWRLRNYSTWSNSGNNANQWDTVYTYASRNINSIKSQLILGDGVSPAMVFDTVPFRGIQLTTDDDMYPESLRGYAPTVRGIARSNAQVTIRQNGYVIYQTEVAAGAFEINDLYPTGSSGDLYITIKESDGREQHQIVPFAALPILQREGYLFYSITGGQYRSYDTHIENTDFTQLSLIYGLPHGVTAYGGFQYSDNYNAQSFGIGKNLGDIGAISVDVTYANATLSDNSSHQGQSYRFRYNKNLNHIGTNIALAGYRYSTDGYYSLSETLNDYRDKNTYIPQIERRRHRAEITLSQNLGDPYGALSVNYINEDYWNSQRKTQSSNLSYNNSWNAINYSANYTYDKDSYSFSSINTNSNGNANHLFSLSISIPFNFFDSTAYINLNTTSNNQSTNSSNVGLSASQLNNRLNWSIQQNINDNGHHNSGNVNATYKGQLGSVTGGSSYSKEDYNLYYGANGSIVAHSQGLILGQQLGETAAIIDIPNTPNISILNNAGVTTNPQGYAIVPYVSPYRKNTLSIDVAELPDNTEIDLTSRTVIPSRGALVQASFKANLGYRAFITLTMADGQPVPFGAQAVFSGNNLVDSIVDDKGKVYLSGLSEQGEFDIQFNNQPLCHVKYNLAGKKNYQGLYKTTAQCQ</sequence>
<evidence type="ECO:0000256" key="1">
    <source>
        <dbReference type="ARBA" id="ARBA00004571"/>
    </source>
</evidence>
<keyword evidence="9 10" id="KW-0998">Cell outer membrane</keyword>
<dbReference type="Gene3D" id="2.60.40.3110">
    <property type="match status" value="1"/>
</dbReference>
<dbReference type="Pfam" id="PF13954">
    <property type="entry name" value="PapC_N"/>
    <property type="match status" value="1"/>
</dbReference>
<dbReference type="EMBL" id="CP135990">
    <property type="protein sequence ID" value="WPA92404.1"/>
    <property type="molecule type" value="Genomic_DNA"/>
</dbReference>
<evidence type="ECO:0000256" key="5">
    <source>
        <dbReference type="ARBA" id="ARBA00022558"/>
    </source>
</evidence>
<feature type="domain" description="PapC-like C-terminal" evidence="12">
    <location>
        <begin position="766"/>
        <end position="828"/>
    </location>
</feature>
<evidence type="ECO:0000256" key="6">
    <source>
        <dbReference type="ARBA" id="ARBA00022692"/>
    </source>
</evidence>
<keyword evidence="7 11" id="KW-0732">Signal</keyword>
<feature type="signal peptide" evidence="11">
    <location>
        <begin position="1"/>
        <end position="24"/>
    </location>
</feature>
<dbReference type="Gene3D" id="3.10.20.410">
    <property type="match status" value="1"/>
</dbReference>
<gene>
    <name evidence="14" type="ORF">QS795_001085</name>
</gene>
<evidence type="ECO:0000256" key="7">
    <source>
        <dbReference type="ARBA" id="ARBA00022729"/>
    </source>
</evidence>
<evidence type="ECO:0000313" key="14">
    <source>
        <dbReference type="EMBL" id="WPA92404.1"/>
    </source>
</evidence>
<feature type="domain" description="PapC N-terminal" evidence="13">
    <location>
        <begin position="41"/>
        <end position="181"/>
    </location>
</feature>
<name>A0ABZ0N258_9GAMM</name>
<accession>A0ABZ0N258</accession>
<evidence type="ECO:0000313" key="15">
    <source>
        <dbReference type="Proteomes" id="UP001302443"/>
    </source>
</evidence>
<keyword evidence="15" id="KW-1185">Reference proteome</keyword>